<name>A0AAE3P4R4_9BACT</name>
<dbReference type="InterPro" id="IPR029069">
    <property type="entry name" value="HotDog_dom_sf"/>
</dbReference>
<evidence type="ECO:0000313" key="3">
    <source>
        <dbReference type="EMBL" id="MDF1613298.1"/>
    </source>
</evidence>
<dbReference type="PANTHER" id="PTHR31793:SF27">
    <property type="entry name" value="NOVEL THIOESTERASE SUPERFAMILY DOMAIN AND SAPOSIN A-TYPE DOMAIN CONTAINING PROTEIN (0610012H03RIK)"/>
    <property type="match status" value="1"/>
</dbReference>
<reference evidence="3" key="1">
    <citation type="submission" date="2023-03" db="EMBL/GenBank/DDBJ databases">
        <title>Stygiobacter electus gen. nov., sp. nov., facultatively anaerobic thermotolerant bacterium of the class Ignavibacteria from a well of Yessentuki mineral water deposit.</title>
        <authorList>
            <person name="Podosokorskaya O.A."/>
            <person name="Elcheninov A.G."/>
            <person name="Petrova N.F."/>
            <person name="Zavarzina D.G."/>
            <person name="Kublanov I.V."/>
            <person name="Merkel A.Y."/>
        </authorList>
    </citation>
    <scope>NUCLEOTIDE SEQUENCE</scope>
    <source>
        <strain evidence="3">09-Me</strain>
    </source>
</reference>
<protein>
    <submittedName>
        <fullName evidence="3">Thioesterase family protein</fullName>
    </submittedName>
</protein>
<organism evidence="3 4">
    <name type="scientific">Stygiobacter electus</name>
    <dbReference type="NCBI Taxonomy" id="3032292"/>
    <lineage>
        <taxon>Bacteria</taxon>
        <taxon>Pseudomonadati</taxon>
        <taxon>Ignavibacteriota</taxon>
        <taxon>Ignavibacteria</taxon>
        <taxon>Ignavibacteriales</taxon>
        <taxon>Melioribacteraceae</taxon>
        <taxon>Stygiobacter</taxon>
    </lineage>
</organism>
<evidence type="ECO:0000256" key="2">
    <source>
        <dbReference type="ARBA" id="ARBA00022801"/>
    </source>
</evidence>
<dbReference type="Gene3D" id="3.10.129.10">
    <property type="entry name" value="Hotdog Thioesterase"/>
    <property type="match status" value="1"/>
</dbReference>
<dbReference type="Pfam" id="PF13279">
    <property type="entry name" value="4HBT_2"/>
    <property type="match status" value="1"/>
</dbReference>
<gene>
    <name evidence="3" type="ORF">P0M35_14130</name>
</gene>
<proteinExistence type="inferred from homology"/>
<comment type="similarity">
    <text evidence="1">Belongs to the 4-hydroxybenzoyl-CoA thioesterase family.</text>
</comment>
<dbReference type="SUPFAM" id="SSF54637">
    <property type="entry name" value="Thioesterase/thiol ester dehydrase-isomerase"/>
    <property type="match status" value="1"/>
</dbReference>
<dbReference type="GO" id="GO:0047617">
    <property type="term" value="F:fatty acyl-CoA hydrolase activity"/>
    <property type="evidence" value="ECO:0007669"/>
    <property type="project" value="TreeGrafter"/>
</dbReference>
<dbReference type="InterPro" id="IPR050563">
    <property type="entry name" value="4-hydroxybenzoyl-CoA_TE"/>
</dbReference>
<dbReference type="EMBL" id="JARGDL010000036">
    <property type="protein sequence ID" value="MDF1613298.1"/>
    <property type="molecule type" value="Genomic_DNA"/>
</dbReference>
<evidence type="ECO:0000313" key="4">
    <source>
        <dbReference type="Proteomes" id="UP001221302"/>
    </source>
</evidence>
<evidence type="ECO:0000256" key="1">
    <source>
        <dbReference type="ARBA" id="ARBA00005953"/>
    </source>
</evidence>
<dbReference type="PANTHER" id="PTHR31793">
    <property type="entry name" value="4-HYDROXYBENZOYL-COA THIOESTERASE FAMILY MEMBER"/>
    <property type="match status" value="1"/>
</dbReference>
<keyword evidence="4" id="KW-1185">Reference proteome</keyword>
<comment type="caution">
    <text evidence="3">The sequence shown here is derived from an EMBL/GenBank/DDBJ whole genome shotgun (WGS) entry which is preliminary data.</text>
</comment>
<sequence>MKPTKNKSDFKHYYDVIVTFDKVDMLHIVNNAVYFNYFEQARIKYAKDIGILPERGISLDGTTFYMVRNEINYLKAALFEDRLRVYTRISFIKKSSFGFEHIIENIDTGIIIAEGAGVLAHVDPIQKKSIPLPDEFYEKVLSYELKVEILKS</sequence>
<accession>A0AAE3P4R4</accession>
<dbReference type="CDD" id="cd00586">
    <property type="entry name" value="4HBT"/>
    <property type="match status" value="1"/>
</dbReference>
<dbReference type="Proteomes" id="UP001221302">
    <property type="component" value="Unassembled WGS sequence"/>
</dbReference>
<dbReference type="AlphaFoldDB" id="A0AAE3P4R4"/>
<keyword evidence="2" id="KW-0378">Hydrolase</keyword>
<dbReference type="RefSeq" id="WP_321537071.1">
    <property type="nucleotide sequence ID" value="NZ_JARGDL010000036.1"/>
</dbReference>